<dbReference type="InterPro" id="IPR025048">
    <property type="entry name" value="DUF3987"/>
</dbReference>
<feature type="non-terminal residue" evidence="2">
    <location>
        <position position="179"/>
    </location>
</feature>
<organism evidence="2 3">
    <name type="scientific">Sphaerotilus uruguayifluvii</name>
    <dbReference type="NCBI Taxonomy" id="2735897"/>
    <lineage>
        <taxon>Bacteria</taxon>
        <taxon>Pseudomonadati</taxon>
        <taxon>Pseudomonadota</taxon>
        <taxon>Betaproteobacteria</taxon>
        <taxon>Burkholderiales</taxon>
        <taxon>Sphaerotilaceae</taxon>
        <taxon>Sphaerotilus</taxon>
    </lineage>
</organism>
<accession>A0ABX2G518</accession>
<protein>
    <recommendedName>
        <fullName evidence="4">DUF3987 domain-containing protein</fullName>
    </recommendedName>
</protein>
<sequence length="179" mass="19336">MSRAEELMTDMSTAADELIDGSAPLPLPPDLLPVEPLPLAALPDALRPWVADVSERMQCPPDFVGVPMLVGAAALVARRLAIRPQERTEWQESPNLWALVVGRPGMMKSPAMSAALAPLERLEVRSAEQFDADAKGHADALRLHKMRADAADKLARQKLAKDPHAEIGNAFDGLEEPPA</sequence>
<comment type="caution">
    <text evidence="2">The sequence shown here is derived from an EMBL/GenBank/DDBJ whole genome shotgun (WGS) entry which is preliminary data.</text>
</comment>
<dbReference type="EMBL" id="JABSNM010000009">
    <property type="protein sequence ID" value="NRT56514.1"/>
    <property type="molecule type" value="Genomic_DNA"/>
</dbReference>
<dbReference type="RefSeq" id="WP_173805536.1">
    <property type="nucleotide sequence ID" value="NZ_JABSNM010000009.1"/>
</dbReference>
<evidence type="ECO:0000313" key="3">
    <source>
        <dbReference type="Proteomes" id="UP001516061"/>
    </source>
</evidence>
<reference evidence="2 3" key="1">
    <citation type="submission" date="2020-05" db="EMBL/GenBank/DDBJ databases">
        <title>Genomic Encyclopedia of Type Strains, Phase IV (KMG-V): Genome sequencing to study the core and pangenomes of soil and plant-associated prokaryotes.</title>
        <authorList>
            <person name="Whitman W."/>
        </authorList>
    </citation>
    <scope>NUCLEOTIDE SEQUENCE [LARGE SCALE GENOMIC DNA]</scope>
    <source>
        <strain evidence="2 3">C29</strain>
    </source>
</reference>
<name>A0ABX2G518_9BURK</name>
<evidence type="ECO:0000256" key="1">
    <source>
        <dbReference type="SAM" id="MobiDB-lite"/>
    </source>
</evidence>
<proteinExistence type="predicted"/>
<dbReference type="Pfam" id="PF13148">
    <property type="entry name" value="DUF3987"/>
    <property type="match status" value="1"/>
</dbReference>
<dbReference type="Proteomes" id="UP001516061">
    <property type="component" value="Unassembled WGS sequence"/>
</dbReference>
<evidence type="ECO:0000313" key="2">
    <source>
        <dbReference type="EMBL" id="NRT56514.1"/>
    </source>
</evidence>
<keyword evidence="3" id="KW-1185">Reference proteome</keyword>
<evidence type="ECO:0008006" key="4">
    <source>
        <dbReference type="Google" id="ProtNLM"/>
    </source>
</evidence>
<gene>
    <name evidence="2" type="ORF">HNQ01_002257</name>
</gene>
<feature type="region of interest" description="Disordered" evidence="1">
    <location>
        <begin position="157"/>
        <end position="179"/>
    </location>
</feature>